<dbReference type="Gene3D" id="3.40.50.620">
    <property type="entry name" value="HUPs"/>
    <property type="match status" value="1"/>
</dbReference>
<evidence type="ECO:0000313" key="4">
    <source>
        <dbReference type="EMBL" id="RXZ42582.1"/>
    </source>
</evidence>
<dbReference type="PANTHER" id="PTHR46268:SF6">
    <property type="entry name" value="UNIVERSAL STRESS PROTEIN UP12"/>
    <property type="match status" value="1"/>
</dbReference>
<gene>
    <name evidence="4" type="ORF">EBB06_11815</name>
</gene>
<proteinExistence type="inferred from homology"/>
<evidence type="ECO:0000256" key="2">
    <source>
        <dbReference type="PIRNR" id="PIRNR006276"/>
    </source>
</evidence>
<dbReference type="InterPro" id="IPR006015">
    <property type="entry name" value="Universal_stress_UspA"/>
</dbReference>
<dbReference type="InterPro" id="IPR006016">
    <property type="entry name" value="UspA"/>
</dbReference>
<dbReference type="InterPro" id="IPR014729">
    <property type="entry name" value="Rossmann-like_a/b/a_fold"/>
</dbReference>
<dbReference type="PIRSF" id="PIRSF006276">
    <property type="entry name" value="UspA"/>
    <property type="match status" value="1"/>
</dbReference>
<dbReference type="Proteomes" id="UP000290682">
    <property type="component" value="Unassembled WGS sequence"/>
</dbReference>
<protein>
    <recommendedName>
        <fullName evidence="2">Universal stress protein</fullName>
    </recommendedName>
</protein>
<sequence length="148" mass="16552">MPYQRILVPVDDSTVSSLAIDHAAMLAKEMKGRLRLVHVVELDQFGWGRAHPLRDEENQYIKETGDRVLDLATLRALKAGITPEVHALNAWREAITPALVEEARQWQADLIVMGTHGRTGLDHLMVGSIAEGVLRHSEVPVMLIRHRG</sequence>
<keyword evidence="5" id="KW-1185">Reference proteome</keyword>
<reference evidence="4 5" key="1">
    <citation type="submission" date="2018-10" db="EMBL/GenBank/DDBJ databases">
        <title>Draft genome of Fastidiocella sp. strain 375T, a bacterium isolated from a karstic cave dripping water.</title>
        <authorList>
            <person name="Coelho C."/>
            <person name="Verissimo A."/>
            <person name="Tiago I."/>
        </authorList>
    </citation>
    <scope>NUCLEOTIDE SEQUENCE [LARGE SCALE GENOMIC DNA]</scope>
    <source>
        <strain evidence="4 5">CAVE-375</strain>
    </source>
</reference>
<dbReference type="PRINTS" id="PR01438">
    <property type="entry name" value="UNVRSLSTRESS"/>
</dbReference>
<dbReference type="RefSeq" id="WP_129213375.1">
    <property type="nucleotide sequence ID" value="NZ_REGR01000014.1"/>
</dbReference>
<dbReference type="Pfam" id="PF00582">
    <property type="entry name" value="Usp"/>
    <property type="match status" value="1"/>
</dbReference>
<dbReference type="EMBL" id="REGR01000014">
    <property type="protein sequence ID" value="RXZ42582.1"/>
    <property type="molecule type" value="Genomic_DNA"/>
</dbReference>
<evidence type="ECO:0000313" key="5">
    <source>
        <dbReference type="Proteomes" id="UP000290682"/>
    </source>
</evidence>
<feature type="domain" description="UspA" evidence="3">
    <location>
        <begin position="3"/>
        <end position="145"/>
    </location>
</feature>
<dbReference type="SUPFAM" id="SSF52402">
    <property type="entry name" value="Adenine nucleotide alpha hydrolases-like"/>
    <property type="match status" value="1"/>
</dbReference>
<accession>A0ABY0FAB0</accession>
<comment type="subcellular location">
    <subcellularLocation>
        <location evidence="2">Cytoplasm</location>
    </subcellularLocation>
</comment>
<keyword evidence="2" id="KW-0963">Cytoplasm</keyword>
<organism evidence="4 5">
    <name type="scientific">Crenobacter cavernae</name>
    <dbReference type="NCBI Taxonomy" id="2290923"/>
    <lineage>
        <taxon>Bacteria</taxon>
        <taxon>Pseudomonadati</taxon>
        <taxon>Pseudomonadota</taxon>
        <taxon>Betaproteobacteria</taxon>
        <taxon>Neisseriales</taxon>
        <taxon>Neisseriaceae</taxon>
        <taxon>Crenobacter</taxon>
    </lineage>
</organism>
<comment type="caution">
    <text evidence="4">The sequence shown here is derived from an EMBL/GenBank/DDBJ whole genome shotgun (WGS) entry which is preliminary data.</text>
</comment>
<evidence type="ECO:0000256" key="1">
    <source>
        <dbReference type="ARBA" id="ARBA00008791"/>
    </source>
</evidence>
<evidence type="ECO:0000259" key="3">
    <source>
        <dbReference type="Pfam" id="PF00582"/>
    </source>
</evidence>
<dbReference type="CDD" id="cd00293">
    <property type="entry name" value="USP-like"/>
    <property type="match status" value="1"/>
</dbReference>
<name>A0ABY0FAB0_9NEIS</name>
<dbReference type="PANTHER" id="PTHR46268">
    <property type="entry name" value="STRESS RESPONSE PROTEIN NHAX"/>
    <property type="match status" value="1"/>
</dbReference>
<comment type="similarity">
    <text evidence="1 2">Belongs to the universal stress protein A family.</text>
</comment>